<evidence type="ECO:0000256" key="1">
    <source>
        <dbReference type="SAM" id="MobiDB-lite"/>
    </source>
</evidence>
<keyword evidence="5" id="KW-1185">Reference proteome</keyword>
<organism evidence="4 5">
    <name type="scientific">Shewanella livingstonensis</name>
    <dbReference type="NCBI Taxonomy" id="150120"/>
    <lineage>
        <taxon>Bacteria</taxon>
        <taxon>Pseudomonadati</taxon>
        <taxon>Pseudomonadota</taxon>
        <taxon>Gammaproteobacteria</taxon>
        <taxon>Alteromonadales</taxon>
        <taxon>Shewanellaceae</taxon>
        <taxon>Shewanella</taxon>
    </lineage>
</organism>
<dbReference type="EMBL" id="CP034015">
    <property type="protein sequence ID" value="AZG71558.1"/>
    <property type="molecule type" value="Genomic_DNA"/>
</dbReference>
<dbReference type="AlphaFoldDB" id="A0A3G8LS41"/>
<accession>A0A3G8LS41</accession>
<protein>
    <recommendedName>
        <fullName evidence="3">DUF7450 domain-containing protein</fullName>
    </recommendedName>
</protein>
<dbReference type="RefSeq" id="WP_124729201.1">
    <property type="nucleotide sequence ID" value="NZ_CBCSKC010000015.1"/>
</dbReference>
<feature type="signal peptide" evidence="2">
    <location>
        <begin position="1"/>
        <end position="21"/>
    </location>
</feature>
<dbReference type="InterPro" id="IPR055873">
    <property type="entry name" value="DUF7450"/>
</dbReference>
<evidence type="ECO:0000256" key="2">
    <source>
        <dbReference type="SAM" id="SignalP"/>
    </source>
</evidence>
<evidence type="ECO:0000259" key="3">
    <source>
        <dbReference type="Pfam" id="PF24247"/>
    </source>
</evidence>
<dbReference type="Pfam" id="PF24247">
    <property type="entry name" value="DUF7450"/>
    <property type="match status" value="1"/>
</dbReference>
<feature type="domain" description="DUF7450" evidence="3">
    <location>
        <begin position="216"/>
        <end position="312"/>
    </location>
</feature>
<feature type="compositionally biased region" description="Basic and acidic residues" evidence="1">
    <location>
        <begin position="331"/>
        <end position="346"/>
    </location>
</feature>
<gene>
    <name evidence="4" type="ORF">EGC82_01490</name>
</gene>
<feature type="region of interest" description="Disordered" evidence="1">
    <location>
        <begin position="316"/>
        <end position="346"/>
    </location>
</feature>
<evidence type="ECO:0000313" key="4">
    <source>
        <dbReference type="EMBL" id="AZG71558.1"/>
    </source>
</evidence>
<keyword evidence="2" id="KW-0732">Signal</keyword>
<reference evidence="5" key="1">
    <citation type="submission" date="2018-11" db="EMBL/GenBank/DDBJ databases">
        <title>Shewanella sp. M2.</title>
        <authorList>
            <person name="Hwang Y.J."/>
            <person name="Hwang C.Y."/>
        </authorList>
    </citation>
    <scope>NUCLEOTIDE SEQUENCE [LARGE SCALE GENOMIC DNA]</scope>
    <source>
        <strain evidence="5">LMG 19866</strain>
    </source>
</reference>
<dbReference type="OrthoDB" id="6257332at2"/>
<name>A0A3G8LS41_9GAMM</name>
<dbReference type="Proteomes" id="UP000278035">
    <property type="component" value="Chromosome"/>
</dbReference>
<evidence type="ECO:0000313" key="5">
    <source>
        <dbReference type="Proteomes" id="UP000278035"/>
    </source>
</evidence>
<sequence length="346" mass="37604">MSILKKTLISMCLMSASGMVAATSITANVTADNDFIVVHSPGNGSTPTVVYRGANGSNWKKIESLKFDIDSSPQSLKTCSVSVIAWGDGAVSQGMAAIFKGDNTIYTGSGHFKAYQSTTPSSGWAQTGGPNASQINALIAGSLANGQSPYLLPGSVAGGTSPWGTMNFPLASNVNANNFRWAWSTSNLAKKTYSVFTAACGDIVKEIPVAVHMPGEHFQCYGVQKGDALREETIMIEDQFGKTRAVLGKPVLLCNPSSKIHNDKMYKIRNEKRHMVCYDLIKQNKVRNYNLEINNQFAPDQIVNDQRELFCVPSSKKHLKPIKPGKPGKPFPREMKRAEIKPLKQL</sequence>
<feature type="chain" id="PRO_5017997272" description="DUF7450 domain-containing protein" evidence="2">
    <location>
        <begin position="22"/>
        <end position="346"/>
    </location>
</feature>
<proteinExistence type="predicted"/>
<dbReference type="KEGG" id="slj:EGC82_01490"/>